<dbReference type="PANTHER" id="PTHR33164:SF43">
    <property type="entry name" value="HTH-TYPE TRANSCRIPTIONAL REPRESSOR YETL"/>
    <property type="match status" value="1"/>
</dbReference>
<dbReference type="PROSITE" id="PS50995">
    <property type="entry name" value="HTH_MARR_2"/>
    <property type="match status" value="1"/>
</dbReference>
<dbReference type="AlphaFoldDB" id="A0A243WKU5"/>
<evidence type="ECO:0000313" key="3">
    <source>
        <dbReference type="Proteomes" id="UP000194873"/>
    </source>
</evidence>
<dbReference type="OrthoDB" id="1431064at2"/>
<dbReference type="SUPFAM" id="SSF46785">
    <property type="entry name" value="Winged helix' DNA-binding domain"/>
    <property type="match status" value="1"/>
</dbReference>
<keyword evidence="3" id="KW-1185">Reference proteome</keyword>
<proteinExistence type="predicted"/>
<accession>A0A243WKU5</accession>
<dbReference type="InterPro" id="IPR000835">
    <property type="entry name" value="HTH_MarR-typ"/>
</dbReference>
<feature type="domain" description="HTH marR-type" evidence="1">
    <location>
        <begin position="9"/>
        <end position="145"/>
    </location>
</feature>
<comment type="caution">
    <text evidence="2">The sequence shown here is derived from an EMBL/GenBank/DDBJ whole genome shotgun (WGS) entry which is preliminary data.</text>
</comment>
<evidence type="ECO:0000259" key="1">
    <source>
        <dbReference type="PROSITE" id="PS50995"/>
    </source>
</evidence>
<dbReference type="PANTHER" id="PTHR33164">
    <property type="entry name" value="TRANSCRIPTIONAL REGULATOR, MARR FAMILY"/>
    <property type="match status" value="1"/>
</dbReference>
<organism evidence="2 3">
    <name type="scientific">Hymenobacter crusticola</name>
    <dbReference type="NCBI Taxonomy" id="1770526"/>
    <lineage>
        <taxon>Bacteria</taxon>
        <taxon>Pseudomonadati</taxon>
        <taxon>Bacteroidota</taxon>
        <taxon>Cytophagia</taxon>
        <taxon>Cytophagales</taxon>
        <taxon>Hymenobacteraceae</taxon>
        <taxon>Hymenobacter</taxon>
    </lineage>
</organism>
<dbReference type="EMBL" id="MTSE01000001">
    <property type="protein sequence ID" value="OUJ75791.1"/>
    <property type="molecule type" value="Genomic_DNA"/>
</dbReference>
<evidence type="ECO:0000313" key="2">
    <source>
        <dbReference type="EMBL" id="OUJ75791.1"/>
    </source>
</evidence>
<sequence>MSLLDESGPLAIATRLLRLSEQLRRDSFLLFKELGIDFQPKWFPVLYILHHKPVLSVLELAAEIGYTHPSTITLLKELEKEKLVRSKKDKQDERKRLIQLSAKGEALVLQMQPVWQLVAAAATELLDTPHKLLEAVTEVEHQLKEKSFLARAKAFLPGESAAEST</sequence>
<protein>
    <submittedName>
        <fullName evidence="2">MarR family transcriptional regulator</fullName>
    </submittedName>
</protein>
<reference evidence="2 3" key="1">
    <citation type="submission" date="2017-01" db="EMBL/GenBank/DDBJ databases">
        <title>A new Hymenobacter.</title>
        <authorList>
            <person name="Liang Y."/>
            <person name="Feng F."/>
        </authorList>
    </citation>
    <scope>NUCLEOTIDE SEQUENCE [LARGE SCALE GENOMIC DNA]</scope>
    <source>
        <strain evidence="2">MIMBbqt21</strain>
    </source>
</reference>
<name>A0A243WKU5_9BACT</name>
<dbReference type="GO" id="GO:0006950">
    <property type="term" value="P:response to stress"/>
    <property type="evidence" value="ECO:0007669"/>
    <property type="project" value="TreeGrafter"/>
</dbReference>
<dbReference type="RefSeq" id="WP_086592033.1">
    <property type="nucleotide sequence ID" value="NZ_MTSE01000001.1"/>
</dbReference>
<dbReference type="GO" id="GO:0003700">
    <property type="term" value="F:DNA-binding transcription factor activity"/>
    <property type="evidence" value="ECO:0007669"/>
    <property type="project" value="InterPro"/>
</dbReference>
<dbReference type="InterPro" id="IPR039422">
    <property type="entry name" value="MarR/SlyA-like"/>
</dbReference>
<dbReference type="Gene3D" id="1.10.10.10">
    <property type="entry name" value="Winged helix-like DNA-binding domain superfamily/Winged helix DNA-binding domain"/>
    <property type="match status" value="1"/>
</dbReference>
<dbReference type="InterPro" id="IPR036388">
    <property type="entry name" value="WH-like_DNA-bd_sf"/>
</dbReference>
<dbReference type="InterPro" id="IPR036390">
    <property type="entry name" value="WH_DNA-bd_sf"/>
</dbReference>
<dbReference type="Proteomes" id="UP000194873">
    <property type="component" value="Unassembled WGS sequence"/>
</dbReference>
<gene>
    <name evidence="2" type="ORF">BXP70_00345</name>
</gene>
<dbReference type="Pfam" id="PF12802">
    <property type="entry name" value="MarR_2"/>
    <property type="match status" value="1"/>
</dbReference>
<dbReference type="SMART" id="SM00347">
    <property type="entry name" value="HTH_MARR"/>
    <property type="match status" value="1"/>
</dbReference>